<protein>
    <submittedName>
        <fullName evidence="3">Uncharacterized protein</fullName>
    </submittedName>
</protein>
<accession>A0A818R4H3</accession>
<dbReference type="EMBL" id="CAJOAY010000388">
    <property type="protein sequence ID" value="CAF3651712.1"/>
    <property type="molecule type" value="Genomic_DNA"/>
</dbReference>
<evidence type="ECO:0000313" key="3">
    <source>
        <dbReference type="EMBL" id="CAF3651712.1"/>
    </source>
</evidence>
<proteinExistence type="predicted"/>
<comment type="caution">
    <text evidence="3">The sequence shown here is derived from an EMBL/GenBank/DDBJ whole genome shotgun (WGS) entry which is preliminary data.</text>
</comment>
<organism evidence="3 4">
    <name type="scientific">Adineta steineri</name>
    <dbReference type="NCBI Taxonomy" id="433720"/>
    <lineage>
        <taxon>Eukaryota</taxon>
        <taxon>Metazoa</taxon>
        <taxon>Spiralia</taxon>
        <taxon>Gnathifera</taxon>
        <taxon>Rotifera</taxon>
        <taxon>Eurotatoria</taxon>
        <taxon>Bdelloidea</taxon>
        <taxon>Adinetida</taxon>
        <taxon>Adinetidae</taxon>
        <taxon>Adineta</taxon>
    </lineage>
</organism>
<evidence type="ECO:0000256" key="1">
    <source>
        <dbReference type="SAM" id="Phobius"/>
    </source>
</evidence>
<dbReference type="Proteomes" id="UP000663891">
    <property type="component" value="Unassembled WGS sequence"/>
</dbReference>
<sequence>MSNKHKTDDLYPLSLSLTTTEDYLLSCINSGRLRMYFIIGIFLNNDIFLESCPNIRKYSIDLLDLVREGKLNNADTTSRKEHGKLHYIFGTRTLSKYRKYNGTNLIFENYFQYALVKEPSVNECISILRGVKRYIETDFDDKKICNSILYTFIHVYFFNLVVIIDSTLVTAAELTNRYTRKPYSPERTIDKYFSNL</sequence>
<dbReference type="Proteomes" id="UP000663881">
    <property type="component" value="Unassembled WGS sequence"/>
</dbReference>
<name>A0A818R4H3_9BILA</name>
<evidence type="ECO:0000313" key="2">
    <source>
        <dbReference type="EMBL" id="CAF1251507.1"/>
    </source>
</evidence>
<dbReference type="AlphaFoldDB" id="A0A818R4H3"/>
<dbReference type="OrthoDB" id="47330at2759"/>
<gene>
    <name evidence="3" type="ORF">OKA104_LOCUS9237</name>
    <name evidence="2" type="ORF">VCS650_LOCUS28358</name>
</gene>
<keyword evidence="1" id="KW-1133">Transmembrane helix</keyword>
<feature type="transmembrane region" description="Helical" evidence="1">
    <location>
        <begin position="148"/>
        <end position="171"/>
    </location>
</feature>
<evidence type="ECO:0000313" key="4">
    <source>
        <dbReference type="Proteomes" id="UP000663881"/>
    </source>
</evidence>
<reference evidence="3" key="1">
    <citation type="submission" date="2021-02" db="EMBL/GenBank/DDBJ databases">
        <authorList>
            <person name="Nowell W R."/>
        </authorList>
    </citation>
    <scope>NUCLEOTIDE SEQUENCE</scope>
</reference>
<keyword evidence="1" id="KW-0812">Transmembrane</keyword>
<keyword evidence="1" id="KW-0472">Membrane</keyword>
<dbReference type="EMBL" id="CAJNON010000416">
    <property type="protein sequence ID" value="CAF1251507.1"/>
    <property type="molecule type" value="Genomic_DNA"/>
</dbReference>